<feature type="domain" description="Mammalian cell entry C-terminal" evidence="2">
    <location>
        <begin position="108"/>
        <end position="285"/>
    </location>
</feature>
<dbReference type="PANTHER" id="PTHR33371">
    <property type="entry name" value="INTERMEMBRANE PHOSPHOLIPID TRANSPORT SYSTEM BINDING PROTEIN MLAD-RELATED"/>
    <property type="match status" value="1"/>
</dbReference>
<dbReference type="GO" id="GO:0005576">
    <property type="term" value="C:extracellular region"/>
    <property type="evidence" value="ECO:0007669"/>
    <property type="project" value="TreeGrafter"/>
</dbReference>
<dbReference type="OrthoDB" id="4516955at2"/>
<dbReference type="InterPro" id="IPR005693">
    <property type="entry name" value="Mce"/>
</dbReference>
<sequence>MKKFLIPGVIALLVLATALVMFSGSDRKTLVAHFPRTISVYEGSDVRVLGVGVGTVDKVEPSGTDVVVTMSYPADVKVPADAKAVIIAPSVVGDRFVQLTPAYDGGPTLKDHAVLDESRTSIPLDLDQIYQSLDNLVTALGPDGANKDGALSDLLVQTAKNFSGQGEKFNQTIHDLSKLTGTLDDNREELFGAATKLEAFVNTLAKNDGTVRKFNQSLSDVSAMLAGERTDLAASLHNLAVAMGQVSTFVKDNQAALGRNITGLNKVAKVLVRQRAALDETLTNAPVALVNLGHAYNPQAGTLDTRTNLGEVLNQLTANPNAVLCALTNSKTVCNLLKGGGLHLPGLGGLGRAGALQGLPTPQPYDPTLGGLVEVAR</sequence>
<protein>
    <submittedName>
        <fullName evidence="3">MCE family protein</fullName>
    </submittedName>
</protein>
<evidence type="ECO:0000313" key="3">
    <source>
        <dbReference type="EMBL" id="TCJ30345.1"/>
    </source>
</evidence>
<reference evidence="3 4" key="1">
    <citation type="submission" date="2019-03" db="EMBL/GenBank/DDBJ databases">
        <authorList>
            <person name="Kim M.K.M."/>
        </authorList>
    </citation>
    <scope>NUCLEOTIDE SEQUENCE [LARGE SCALE GENOMIC DNA]</scope>
    <source>
        <strain evidence="3 4">18JY15-6</strain>
    </source>
</reference>
<dbReference type="RefSeq" id="WP_131581845.1">
    <property type="nucleotide sequence ID" value="NZ_SJZJ01000004.1"/>
</dbReference>
<dbReference type="Pfam" id="PF02470">
    <property type="entry name" value="MlaD"/>
    <property type="match status" value="1"/>
</dbReference>
<dbReference type="InterPro" id="IPR024516">
    <property type="entry name" value="Mce_C"/>
</dbReference>
<dbReference type="Proteomes" id="UP000295453">
    <property type="component" value="Unassembled WGS sequence"/>
</dbReference>
<evidence type="ECO:0000313" key="4">
    <source>
        <dbReference type="Proteomes" id="UP000295453"/>
    </source>
</evidence>
<evidence type="ECO:0000259" key="2">
    <source>
        <dbReference type="Pfam" id="PF11887"/>
    </source>
</evidence>
<organism evidence="3 4">
    <name type="scientific">Nocardioides jejuensis</name>
    <dbReference type="NCBI Taxonomy" id="2502782"/>
    <lineage>
        <taxon>Bacteria</taxon>
        <taxon>Bacillati</taxon>
        <taxon>Actinomycetota</taxon>
        <taxon>Actinomycetes</taxon>
        <taxon>Propionibacteriales</taxon>
        <taxon>Nocardioidaceae</taxon>
        <taxon>Nocardioides</taxon>
    </lineage>
</organism>
<dbReference type="PANTHER" id="PTHR33371:SF4">
    <property type="entry name" value="INTERMEMBRANE PHOSPHOLIPID TRANSPORT SYSTEM BINDING PROTEIN MLAD"/>
    <property type="match status" value="1"/>
</dbReference>
<name>A0A4R1CIW1_9ACTN</name>
<comment type="caution">
    <text evidence="3">The sequence shown here is derived from an EMBL/GenBank/DDBJ whole genome shotgun (WGS) entry which is preliminary data.</text>
</comment>
<gene>
    <name evidence="3" type="ORF">EPD65_03845</name>
</gene>
<feature type="domain" description="Mce/MlaD" evidence="1">
    <location>
        <begin position="28"/>
        <end position="101"/>
    </location>
</feature>
<dbReference type="EMBL" id="SJZJ01000004">
    <property type="protein sequence ID" value="TCJ30345.1"/>
    <property type="molecule type" value="Genomic_DNA"/>
</dbReference>
<evidence type="ECO:0000259" key="1">
    <source>
        <dbReference type="Pfam" id="PF02470"/>
    </source>
</evidence>
<accession>A0A4R1CIW1</accession>
<dbReference type="InterPro" id="IPR052336">
    <property type="entry name" value="MlaD_Phospholipid_Transporter"/>
</dbReference>
<keyword evidence="4" id="KW-1185">Reference proteome</keyword>
<dbReference type="AlphaFoldDB" id="A0A4R1CIW1"/>
<proteinExistence type="predicted"/>
<dbReference type="Pfam" id="PF11887">
    <property type="entry name" value="Mce4_CUP1"/>
    <property type="match status" value="1"/>
</dbReference>
<dbReference type="NCBIfam" id="TIGR00996">
    <property type="entry name" value="Mtu_fam_mce"/>
    <property type="match status" value="1"/>
</dbReference>
<dbReference type="InterPro" id="IPR003399">
    <property type="entry name" value="Mce/MlaD"/>
</dbReference>